<dbReference type="KEGG" id="bsd:BLASA_1999"/>
<dbReference type="OrthoDB" id="2991218at2"/>
<proteinExistence type="predicted"/>
<reference evidence="3" key="2">
    <citation type="submission" date="2012-02" db="EMBL/GenBank/DDBJ databases">
        <title>Complete genome sequence of Blastococcus saxobsidens strain DD2.</title>
        <authorList>
            <person name="Genoscope."/>
        </authorList>
    </citation>
    <scope>NUCLEOTIDE SEQUENCE [LARGE SCALE GENOMIC DNA]</scope>
    <source>
        <strain evidence="3">DD2</strain>
    </source>
</reference>
<sequence length="257" mass="25343">MRKTLAVPAVAIAAAAFPLLTMSAASAAHDGSYQTTLGALNDSGVSGTGMVTLEGDQATVTVEANGVLAGSPHAQHFHIGAEGVCPPASADSDGDGIITTADGQPFYGMIGSSLTTEGDTSADSGLAVDRFPTPEDDSYTYERTFTIDQATQESFAAGTAVLVVHGIDVNGNGTYDAEAGQSSLDPSLPLEATAPAACGAFTASQMGQMPTGGAETGAGSTAGIEHEAAMGIGAVAVAGAAAAGAVAYRRRQAADQA</sequence>
<organism evidence="2 3">
    <name type="scientific">Blastococcus saxobsidens (strain DD2)</name>
    <dbReference type="NCBI Taxonomy" id="1146883"/>
    <lineage>
        <taxon>Bacteria</taxon>
        <taxon>Bacillati</taxon>
        <taxon>Actinomycetota</taxon>
        <taxon>Actinomycetes</taxon>
        <taxon>Geodermatophilales</taxon>
        <taxon>Geodermatophilaceae</taxon>
        <taxon>Blastococcus</taxon>
    </lineage>
</organism>
<dbReference type="AlphaFoldDB" id="H6RR34"/>
<accession>H6RR34</accession>
<evidence type="ECO:0000313" key="2">
    <source>
        <dbReference type="EMBL" id="CCG02913.1"/>
    </source>
</evidence>
<gene>
    <name evidence="2" type="ordered locus">BLASA_1999</name>
</gene>
<evidence type="ECO:0000313" key="3">
    <source>
        <dbReference type="Proteomes" id="UP000007517"/>
    </source>
</evidence>
<dbReference type="RefSeq" id="WP_014375796.1">
    <property type="nucleotide sequence ID" value="NC_016943.1"/>
</dbReference>
<evidence type="ECO:0000256" key="1">
    <source>
        <dbReference type="SAM" id="SignalP"/>
    </source>
</evidence>
<feature type="chain" id="PRO_5003606383" description="CHRD domain-containing protein" evidence="1">
    <location>
        <begin position="28"/>
        <end position="257"/>
    </location>
</feature>
<dbReference type="STRING" id="1146883.BLASA_1999"/>
<name>H6RR34_BLASD</name>
<dbReference type="Proteomes" id="UP000007517">
    <property type="component" value="Chromosome"/>
</dbReference>
<evidence type="ECO:0008006" key="4">
    <source>
        <dbReference type="Google" id="ProtNLM"/>
    </source>
</evidence>
<keyword evidence="1" id="KW-0732">Signal</keyword>
<reference evidence="2 3" key="1">
    <citation type="journal article" date="2012" name="J. Bacteriol.">
        <title>Genome Sequence of Blastococcus saxobsidens DD2, a Stone-Inhabiting Bacterium.</title>
        <authorList>
            <person name="Chouaia B."/>
            <person name="Crotti E."/>
            <person name="Brusetti L."/>
            <person name="Daffonchio D."/>
            <person name="Essoussi I."/>
            <person name="Nouioui I."/>
            <person name="Sbissi I."/>
            <person name="Ghodhbane-Gtari F."/>
            <person name="Gtari M."/>
            <person name="Vacherie B."/>
            <person name="Barbe V."/>
            <person name="Medigue C."/>
            <person name="Gury J."/>
            <person name="Pujic P."/>
            <person name="Normand P."/>
        </authorList>
    </citation>
    <scope>NUCLEOTIDE SEQUENCE [LARGE SCALE GENOMIC DNA]</scope>
    <source>
        <strain evidence="2 3">DD2</strain>
    </source>
</reference>
<feature type="signal peptide" evidence="1">
    <location>
        <begin position="1"/>
        <end position="27"/>
    </location>
</feature>
<dbReference type="HOGENOM" id="CLU_093112_0_0_11"/>
<keyword evidence="3" id="KW-1185">Reference proteome</keyword>
<protein>
    <recommendedName>
        <fullName evidence="4">CHRD domain-containing protein</fullName>
    </recommendedName>
</protein>
<dbReference type="EMBL" id="FO117623">
    <property type="protein sequence ID" value="CCG02913.1"/>
    <property type="molecule type" value="Genomic_DNA"/>
</dbReference>
<dbReference type="eggNOG" id="COG3210">
    <property type="taxonomic scope" value="Bacteria"/>
</dbReference>